<organism evidence="6 7">
    <name type="scientific">Clupea harengus</name>
    <name type="common">Atlantic herring</name>
    <dbReference type="NCBI Taxonomy" id="7950"/>
    <lineage>
        <taxon>Eukaryota</taxon>
        <taxon>Metazoa</taxon>
        <taxon>Chordata</taxon>
        <taxon>Craniata</taxon>
        <taxon>Vertebrata</taxon>
        <taxon>Euteleostomi</taxon>
        <taxon>Actinopterygii</taxon>
        <taxon>Neopterygii</taxon>
        <taxon>Teleostei</taxon>
        <taxon>Clupei</taxon>
        <taxon>Clupeiformes</taxon>
        <taxon>Clupeoidei</taxon>
        <taxon>Clupeidae</taxon>
        <taxon>Clupea</taxon>
    </lineage>
</organism>
<keyword evidence="6" id="KW-1185">Reference proteome</keyword>
<dbReference type="Pfam" id="PF07525">
    <property type="entry name" value="SOCS_box"/>
    <property type="match status" value="1"/>
</dbReference>
<dbReference type="PRINTS" id="PR01415">
    <property type="entry name" value="ANKYRIN"/>
</dbReference>
<dbReference type="InterPro" id="IPR001496">
    <property type="entry name" value="SOCS_box"/>
</dbReference>
<evidence type="ECO:0000313" key="7">
    <source>
        <dbReference type="RefSeq" id="XP_031422989.1"/>
    </source>
</evidence>
<reference evidence="7" key="1">
    <citation type="submission" date="2025-08" db="UniProtKB">
        <authorList>
            <consortium name="RefSeq"/>
        </authorList>
    </citation>
    <scope>IDENTIFICATION</scope>
</reference>
<dbReference type="SUPFAM" id="SSF48403">
    <property type="entry name" value="Ankyrin repeat"/>
    <property type="match status" value="1"/>
</dbReference>
<dbReference type="PANTHER" id="PTHR24198:SF176">
    <property type="entry name" value="ANKYRIN REPEAT AND SOCS BOX CONTAINING 14"/>
    <property type="match status" value="1"/>
</dbReference>
<protein>
    <submittedName>
        <fullName evidence="7">Dynein axonemal heavy chain 12</fullName>
    </submittedName>
</protein>
<keyword evidence="2" id="KW-0677">Repeat</keyword>
<dbReference type="UniPathway" id="UPA00143"/>
<dbReference type="Pfam" id="PF12796">
    <property type="entry name" value="Ank_2"/>
    <property type="match status" value="4"/>
</dbReference>
<dbReference type="FunFam" id="1.10.750.20:FF:000001">
    <property type="entry name" value="Ankyrin repeat and SOCS box containing 1"/>
    <property type="match status" value="1"/>
</dbReference>
<dbReference type="InterPro" id="IPR002110">
    <property type="entry name" value="Ankyrin_rpt"/>
</dbReference>
<feature type="repeat" description="ANK" evidence="4">
    <location>
        <begin position="355"/>
        <end position="382"/>
    </location>
</feature>
<dbReference type="SMART" id="SM00969">
    <property type="entry name" value="SOCS_box"/>
    <property type="match status" value="1"/>
</dbReference>
<dbReference type="OrthoDB" id="194358at2759"/>
<evidence type="ECO:0000313" key="6">
    <source>
        <dbReference type="Proteomes" id="UP000515152"/>
    </source>
</evidence>
<dbReference type="InterPro" id="IPR036036">
    <property type="entry name" value="SOCS_box-like_dom_sf"/>
</dbReference>
<feature type="repeat" description="ANK" evidence="4">
    <location>
        <begin position="147"/>
        <end position="179"/>
    </location>
</feature>
<dbReference type="PROSITE" id="PS50088">
    <property type="entry name" value="ANK_REPEAT"/>
    <property type="match status" value="7"/>
</dbReference>
<comment type="pathway">
    <text evidence="1">Protein modification; protein ubiquitination.</text>
</comment>
<dbReference type="GO" id="GO:0016567">
    <property type="term" value="P:protein ubiquitination"/>
    <property type="evidence" value="ECO:0007669"/>
    <property type="project" value="UniProtKB-UniPathway"/>
</dbReference>
<keyword evidence="3 4" id="KW-0040">ANK repeat</keyword>
<feature type="domain" description="SOCS box" evidence="5">
    <location>
        <begin position="493"/>
        <end position="541"/>
    </location>
</feature>
<dbReference type="RefSeq" id="XP_031422989.1">
    <property type="nucleotide sequence ID" value="XM_031567129.1"/>
</dbReference>
<dbReference type="Proteomes" id="UP000515152">
    <property type="component" value="Chromosome 5"/>
</dbReference>
<dbReference type="SMART" id="SM00253">
    <property type="entry name" value="SOCS"/>
    <property type="match status" value="1"/>
</dbReference>
<dbReference type="GO" id="GO:0035556">
    <property type="term" value="P:intracellular signal transduction"/>
    <property type="evidence" value="ECO:0007669"/>
    <property type="project" value="InterPro"/>
</dbReference>
<name>A0A6P8FC22_CLUHA</name>
<dbReference type="KEGG" id="char:105908555"/>
<proteinExistence type="predicted"/>
<evidence type="ECO:0000256" key="4">
    <source>
        <dbReference type="PROSITE-ProRule" id="PRU00023"/>
    </source>
</evidence>
<dbReference type="Gene3D" id="1.10.750.20">
    <property type="entry name" value="SOCS box"/>
    <property type="match status" value="1"/>
</dbReference>
<dbReference type="PANTHER" id="PTHR24198">
    <property type="entry name" value="ANKYRIN REPEAT AND PROTEIN KINASE DOMAIN-CONTAINING PROTEIN"/>
    <property type="match status" value="1"/>
</dbReference>
<sequence>QQHVAFHRIVQPSSELDRVFTAIRTSDEVALRELTTHKKILEEDSRGWVALHEAASQNNYTLLEITFAASHSDAIHKRTYKGKTPLFLSVEKGLVENASFLLEKGSCPDVLDNEEDTLLVTAIRNNHHDMMKLLLCMGANVNLEGAHRRTALHEAARLGQQHFVEQLLRAGAWPDPRSAYGLTPLALAAQIGHEHIVQTLLCKGADAEAQAQDSATILFEAAASGNPGVISLLLEYGADPNVPKNTGHLPIHRVAHRGHLEALALLLPVTTFEAVDESGMSPLHSAAAGAHTQCLEMLLSAGHDPNFMLYPWVRRNYDDRRKSALYFAVANEDLRSVKILLEAGAMPNQDPVKCLHIALRMGNYDLIHTLLRYGANVNYISLVNPSHFPSALQHALEDKVVLRMLLNYGYDVARCFECPYGQGSHTPPDYEGWSNTVIKDTLFCEVITLNSLKHLSGRLVWIMMDYVDHVTFCSKLKAVLLEHKEWAEICQIQENVRPLQHLCRLTIRKCLGRLRLRAPVFMSFLPLPDRLKEYILYREYDLYGHRNKTQPCDMNS</sequence>
<evidence type="ECO:0000256" key="3">
    <source>
        <dbReference type="ARBA" id="ARBA00023043"/>
    </source>
</evidence>
<dbReference type="PROSITE" id="PS50297">
    <property type="entry name" value="ANK_REP_REGION"/>
    <property type="match status" value="6"/>
</dbReference>
<dbReference type="InterPro" id="IPR036770">
    <property type="entry name" value="Ankyrin_rpt-contain_sf"/>
</dbReference>
<feature type="repeat" description="ANK" evidence="4">
    <location>
        <begin position="180"/>
        <end position="212"/>
    </location>
</feature>
<dbReference type="PROSITE" id="PS50225">
    <property type="entry name" value="SOCS"/>
    <property type="match status" value="1"/>
</dbReference>
<dbReference type="SUPFAM" id="SSF158235">
    <property type="entry name" value="SOCS box-like"/>
    <property type="match status" value="1"/>
</dbReference>
<feature type="repeat" description="ANK" evidence="4">
    <location>
        <begin position="114"/>
        <end position="146"/>
    </location>
</feature>
<dbReference type="GO" id="GO:0005737">
    <property type="term" value="C:cytoplasm"/>
    <property type="evidence" value="ECO:0007669"/>
    <property type="project" value="TreeGrafter"/>
</dbReference>
<dbReference type="GeneID" id="105908555"/>
<feature type="repeat" description="ANK" evidence="4">
    <location>
        <begin position="81"/>
        <end position="113"/>
    </location>
</feature>
<dbReference type="AlphaFoldDB" id="A0A6P8FC22"/>
<gene>
    <name evidence="7" type="primary">LOC105908555</name>
</gene>
<feature type="repeat" description="ANK" evidence="4">
    <location>
        <begin position="213"/>
        <end position="245"/>
    </location>
</feature>
<feature type="repeat" description="ANK" evidence="4">
    <location>
        <begin position="278"/>
        <end position="306"/>
    </location>
</feature>
<dbReference type="SMART" id="SM00248">
    <property type="entry name" value="ANK"/>
    <property type="match status" value="11"/>
</dbReference>
<evidence type="ECO:0000256" key="1">
    <source>
        <dbReference type="ARBA" id="ARBA00004906"/>
    </source>
</evidence>
<dbReference type="Gene3D" id="1.25.40.20">
    <property type="entry name" value="Ankyrin repeat-containing domain"/>
    <property type="match status" value="3"/>
</dbReference>
<accession>A0A6P8FC22</accession>
<evidence type="ECO:0000256" key="2">
    <source>
        <dbReference type="ARBA" id="ARBA00022737"/>
    </source>
</evidence>
<feature type="non-terminal residue" evidence="7">
    <location>
        <position position="1"/>
    </location>
</feature>
<evidence type="ECO:0000259" key="5">
    <source>
        <dbReference type="PROSITE" id="PS50225"/>
    </source>
</evidence>